<dbReference type="InterPro" id="IPR051261">
    <property type="entry name" value="NLR"/>
</dbReference>
<dbReference type="AlphaFoldDB" id="A0A0P7TKH7"/>
<evidence type="ECO:0000256" key="2">
    <source>
        <dbReference type="ARBA" id="ARBA00022737"/>
    </source>
</evidence>
<evidence type="ECO:0000256" key="1">
    <source>
        <dbReference type="ARBA" id="ARBA00022614"/>
    </source>
</evidence>
<evidence type="ECO:0008006" key="5">
    <source>
        <dbReference type="Google" id="ProtNLM"/>
    </source>
</evidence>
<sequence>MRVSGCEVTDKGCFSLASALHSKPCSHLRELDLSYNFLGDSGVKLLCAVLKDPHAKLETL</sequence>
<protein>
    <recommendedName>
        <fullName evidence="5">NACHT, LRR and PYD domains-containing protein 12-like</fullName>
    </recommendedName>
</protein>
<gene>
    <name evidence="3" type="ORF">Z043_124081</name>
</gene>
<comment type="caution">
    <text evidence="3">The sequence shown here is derived from an EMBL/GenBank/DDBJ whole genome shotgun (WGS) entry which is preliminary data.</text>
</comment>
<dbReference type="EMBL" id="JARO02014626">
    <property type="protein sequence ID" value="KPP58120.1"/>
    <property type="molecule type" value="Genomic_DNA"/>
</dbReference>
<dbReference type="SMART" id="SM00368">
    <property type="entry name" value="LRR_RI"/>
    <property type="match status" value="2"/>
</dbReference>
<dbReference type="InterPro" id="IPR001611">
    <property type="entry name" value="Leu-rich_rpt"/>
</dbReference>
<keyword evidence="1" id="KW-0433">Leucine-rich repeat</keyword>
<dbReference type="Gene3D" id="3.80.10.10">
    <property type="entry name" value="Ribonuclease Inhibitor"/>
    <property type="match status" value="1"/>
</dbReference>
<dbReference type="SUPFAM" id="SSF52047">
    <property type="entry name" value="RNI-like"/>
    <property type="match status" value="1"/>
</dbReference>
<accession>A0A0P7TKH7</accession>
<feature type="non-terminal residue" evidence="3">
    <location>
        <position position="60"/>
    </location>
</feature>
<dbReference type="Pfam" id="PF13516">
    <property type="entry name" value="LRR_6"/>
    <property type="match status" value="2"/>
</dbReference>
<name>A0A0P7TKH7_SCLFO</name>
<dbReference type="InterPro" id="IPR032675">
    <property type="entry name" value="LRR_dom_sf"/>
</dbReference>
<evidence type="ECO:0000313" key="4">
    <source>
        <dbReference type="Proteomes" id="UP000034805"/>
    </source>
</evidence>
<proteinExistence type="predicted"/>
<evidence type="ECO:0000313" key="3">
    <source>
        <dbReference type="EMBL" id="KPP58120.1"/>
    </source>
</evidence>
<dbReference type="PANTHER" id="PTHR24106">
    <property type="entry name" value="NACHT, LRR AND CARD DOMAINS-CONTAINING"/>
    <property type="match status" value="1"/>
</dbReference>
<keyword evidence="2" id="KW-0677">Repeat</keyword>
<organism evidence="3 4">
    <name type="scientific">Scleropages formosus</name>
    <name type="common">Asian bonytongue</name>
    <name type="synonym">Osteoglossum formosum</name>
    <dbReference type="NCBI Taxonomy" id="113540"/>
    <lineage>
        <taxon>Eukaryota</taxon>
        <taxon>Metazoa</taxon>
        <taxon>Chordata</taxon>
        <taxon>Craniata</taxon>
        <taxon>Vertebrata</taxon>
        <taxon>Euteleostomi</taxon>
        <taxon>Actinopterygii</taxon>
        <taxon>Neopterygii</taxon>
        <taxon>Teleostei</taxon>
        <taxon>Osteoglossocephala</taxon>
        <taxon>Osteoglossomorpha</taxon>
        <taxon>Osteoglossiformes</taxon>
        <taxon>Osteoglossidae</taxon>
        <taxon>Scleropages</taxon>
    </lineage>
</organism>
<dbReference type="Proteomes" id="UP000034805">
    <property type="component" value="Unassembled WGS sequence"/>
</dbReference>
<reference evidence="3 4" key="1">
    <citation type="submission" date="2015-08" db="EMBL/GenBank/DDBJ databases">
        <title>The genome of the Asian arowana (Scleropages formosus).</title>
        <authorList>
            <person name="Tan M.H."/>
            <person name="Gan H.M."/>
            <person name="Croft L.J."/>
            <person name="Austin C.M."/>
        </authorList>
    </citation>
    <scope>NUCLEOTIDE SEQUENCE [LARGE SCALE GENOMIC DNA]</scope>
    <source>
        <strain evidence="3">Aro1</strain>
    </source>
</reference>